<dbReference type="Gene3D" id="2.180.10.10">
    <property type="entry name" value="RHS repeat-associated core"/>
    <property type="match status" value="1"/>
</dbReference>
<evidence type="ECO:0000313" key="3">
    <source>
        <dbReference type="Proteomes" id="UP000035860"/>
    </source>
</evidence>
<dbReference type="InterPro" id="IPR031325">
    <property type="entry name" value="RHS_repeat"/>
</dbReference>
<dbReference type="RefSeq" id="WP_036363315.1">
    <property type="nucleotide sequence ID" value="NZ_AOMT01000006.1"/>
</dbReference>
<feature type="region of interest" description="Disordered" evidence="1">
    <location>
        <begin position="305"/>
        <end position="331"/>
    </location>
</feature>
<dbReference type="NCBIfam" id="TIGR01643">
    <property type="entry name" value="YD_repeat_2x"/>
    <property type="match status" value="2"/>
</dbReference>
<comment type="caution">
    <text evidence="2">The sequence shown here is derived from an EMBL/GenBank/DDBJ whole genome shotgun (WGS) entry which is preliminary data.</text>
</comment>
<keyword evidence="3" id="KW-1185">Reference proteome</keyword>
<dbReference type="InterPro" id="IPR006530">
    <property type="entry name" value="YD"/>
</dbReference>
<dbReference type="InterPro" id="IPR050708">
    <property type="entry name" value="T6SS_VgrG/RHS"/>
</dbReference>
<feature type="region of interest" description="Disordered" evidence="1">
    <location>
        <begin position="1"/>
        <end position="34"/>
    </location>
</feature>
<reference evidence="2 3" key="1">
    <citation type="journal article" date="2014" name="Genome Announc.">
        <title>Draft Genome Sequence of Moraxella bovoculi Strain 237T (ATCC BAA-1259T) Isolated from a Calf with Infectious Bovine Keratoconjunctivitis.</title>
        <authorList>
            <person name="Calcutt M.J."/>
            <person name="Foecking M.F."/>
            <person name="Martin N.T."/>
            <person name="Mhlanga-Mutangadura T."/>
            <person name="Reilly T.J."/>
        </authorList>
    </citation>
    <scope>NUCLEOTIDE SEQUENCE [LARGE SCALE GENOMIC DNA]</scope>
    <source>
        <strain evidence="2 3">237</strain>
    </source>
</reference>
<evidence type="ECO:0000256" key="1">
    <source>
        <dbReference type="SAM" id="MobiDB-lite"/>
    </source>
</evidence>
<accession>A0A066UE01</accession>
<proteinExistence type="predicted"/>
<dbReference type="AlphaFoldDB" id="A0A066UE01"/>
<name>A0A066UE01_9GAMM</name>
<dbReference type="Pfam" id="PF05593">
    <property type="entry name" value="RHS_repeat"/>
    <property type="match status" value="2"/>
</dbReference>
<sequence>MTAPNTEQNLLDEKTSTGISANQEKDINTKPQKADIANATSLVSALQPNTHSQSKDQAGTNAKHNDTNPIILSLDVFGRLDTLTLPQGSTYTRQYDDFGRLITHTDANTGTHSLSHNIHHLPTLIQDENTTTAITYNELKMPTKRQTCQTQKTNTSKTEQSNQAQNCQTVSYHYDNKHRPTTIKDQHQDTTYVYDEKGNVIKTEVVLTTTTHTTAYQYDSLGRITHTHLPEGIILTHHYDKHSQTTSIDYQLPNTSVWRTLTRSLMGHKNQNPLLANIKTSSTQGLVSFTHTNNTNQVNVYDHKDRLSQKHDHNTNTKLSYSKDSNHTNPNNLSQIVSIDTNGNIINIDELTSAYTYDSNGNRTKHHNIHYTYEPNSDRLSTITTKDDKDSIVKTTHYTYDNLGNPVMITTKDHKGDIIKQRALTYTPDGQIKSIKDTTQDKQGNKIEKLIATYQYNHLRQRIAKTTYDDKGAVKDNVQYLWDKGLLSAEIKDDKVIRRYVYLDIMPVAVL</sequence>
<feature type="non-terminal residue" evidence="2">
    <location>
        <position position="511"/>
    </location>
</feature>
<dbReference type="PANTHER" id="PTHR32305:SF15">
    <property type="entry name" value="PROTEIN RHSA-RELATED"/>
    <property type="match status" value="1"/>
</dbReference>
<feature type="compositionally biased region" description="Basic and acidic residues" evidence="1">
    <location>
        <begin position="305"/>
        <end position="315"/>
    </location>
</feature>
<feature type="compositionally biased region" description="Polar residues" evidence="1">
    <location>
        <begin position="316"/>
        <end position="331"/>
    </location>
</feature>
<evidence type="ECO:0000313" key="2">
    <source>
        <dbReference type="EMBL" id="KDN25616.1"/>
    </source>
</evidence>
<feature type="region of interest" description="Disordered" evidence="1">
    <location>
        <begin position="47"/>
        <end position="66"/>
    </location>
</feature>
<dbReference type="eggNOG" id="COG3209">
    <property type="taxonomic scope" value="Bacteria"/>
</dbReference>
<protein>
    <submittedName>
        <fullName evidence="2">RHS repeat-associated core domain-containing protein</fullName>
    </submittedName>
</protein>
<organism evidence="2 3">
    <name type="scientific">Moraxella bovoculi 237</name>
    <dbReference type="NCBI Taxonomy" id="743974"/>
    <lineage>
        <taxon>Bacteria</taxon>
        <taxon>Pseudomonadati</taxon>
        <taxon>Pseudomonadota</taxon>
        <taxon>Gammaproteobacteria</taxon>
        <taxon>Moraxellales</taxon>
        <taxon>Moraxellaceae</taxon>
        <taxon>Moraxella</taxon>
    </lineage>
</organism>
<gene>
    <name evidence="2" type="ORF">MBO_02812</name>
</gene>
<dbReference type="Proteomes" id="UP000035860">
    <property type="component" value="Unassembled WGS sequence"/>
</dbReference>
<dbReference type="PANTHER" id="PTHR32305">
    <property type="match status" value="1"/>
</dbReference>
<dbReference type="OrthoDB" id="9816400at2"/>
<dbReference type="EMBL" id="AOMT01000006">
    <property type="protein sequence ID" value="KDN25616.1"/>
    <property type="molecule type" value="Genomic_DNA"/>
</dbReference>